<keyword evidence="8 10" id="KW-0505">Motor protein</keyword>
<dbReference type="InterPro" id="IPR019734">
    <property type="entry name" value="TPR_rpt"/>
</dbReference>
<evidence type="ECO:0000256" key="4">
    <source>
        <dbReference type="ARBA" id="ARBA00022701"/>
    </source>
</evidence>
<dbReference type="InterPro" id="IPR011990">
    <property type="entry name" value="TPR-like_helical_dom_sf"/>
</dbReference>
<evidence type="ECO:0000256" key="8">
    <source>
        <dbReference type="ARBA" id="ARBA00023175"/>
    </source>
</evidence>
<reference evidence="11" key="1">
    <citation type="journal article" date="2012" name="Nat. Genet.">
        <title>Whole-genome sequence of Schistosoma haematobium.</title>
        <authorList>
            <person name="Young N.D."/>
            <person name="Jex A.R."/>
            <person name="Li B."/>
            <person name="Liu S."/>
            <person name="Yang L."/>
            <person name="Xiong Z."/>
            <person name="Li Y."/>
            <person name="Cantacessi C."/>
            <person name="Hall R.S."/>
            <person name="Xu X."/>
            <person name="Chen F."/>
            <person name="Wu X."/>
            <person name="Zerlotini A."/>
            <person name="Oliveira G."/>
            <person name="Hofmann A."/>
            <person name="Zhang G."/>
            <person name="Fang X."/>
            <person name="Kang Y."/>
            <person name="Campbell B.E."/>
            <person name="Loukas A."/>
            <person name="Ranganathan S."/>
            <person name="Rollinson D."/>
            <person name="Rinaldi G."/>
            <person name="Brindley P.J."/>
            <person name="Yang H."/>
            <person name="Wang J."/>
            <person name="Wang J."/>
            <person name="Gasser R.B."/>
        </authorList>
    </citation>
    <scope>NUCLEOTIDE SEQUENCE [LARGE SCALE GENOMIC DNA]</scope>
</reference>
<dbReference type="GO" id="GO:0007018">
    <property type="term" value="P:microtubule-based movement"/>
    <property type="evidence" value="ECO:0007669"/>
    <property type="project" value="TreeGrafter"/>
</dbReference>
<dbReference type="InterPro" id="IPR002151">
    <property type="entry name" value="Kinesin_light"/>
</dbReference>
<evidence type="ECO:0000256" key="5">
    <source>
        <dbReference type="ARBA" id="ARBA00022737"/>
    </source>
</evidence>
<protein>
    <recommendedName>
        <fullName evidence="10">Kinesin light chain</fullName>
    </recommendedName>
</protein>
<comment type="similarity">
    <text evidence="2 10">Belongs to the kinesin light chain family.</text>
</comment>
<evidence type="ECO:0000256" key="9">
    <source>
        <dbReference type="ARBA" id="ARBA00023212"/>
    </source>
</evidence>
<dbReference type="GO" id="GO:0005737">
    <property type="term" value="C:cytoplasm"/>
    <property type="evidence" value="ECO:0007669"/>
    <property type="project" value="TreeGrafter"/>
</dbReference>
<dbReference type="GO" id="GO:0005874">
    <property type="term" value="C:microtubule"/>
    <property type="evidence" value="ECO:0007669"/>
    <property type="project" value="UniProtKB-UniRule"/>
</dbReference>
<keyword evidence="3 10" id="KW-0963">Cytoplasm</keyword>
<dbReference type="EMBL" id="KL250783">
    <property type="protein sequence ID" value="KGB36515.1"/>
    <property type="molecule type" value="Genomic_DNA"/>
</dbReference>
<evidence type="ECO:0000256" key="3">
    <source>
        <dbReference type="ARBA" id="ARBA00022490"/>
    </source>
</evidence>
<comment type="subunit">
    <text evidence="10">Oligomeric complex composed of two heavy chains and two light chains.</text>
</comment>
<dbReference type="Gene3D" id="1.25.40.10">
    <property type="entry name" value="Tetratricopeptide repeat domain"/>
    <property type="match status" value="1"/>
</dbReference>
<keyword evidence="7" id="KW-0175">Coiled coil</keyword>
<accession>A0A094ZP80</accession>
<evidence type="ECO:0000256" key="7">
    <source>
        <dbReference type="ARBA" id="ARBA00023054"/>
    </source>
</evidence>
<dbReference type="GO" id="GO:0005871">
    <property type="term" value="C:kinesin complex"/>
    <property type="evidence" value="ECO:0007669"/>
    <property type="project" value="UniProtKB-UniRule"/>
</dbReference>
<sequence>MNFQTEVCHAALVMGMPSHVKQSIKQAQLVLESLKQDHEQALSALSTFCNSENSHSSPNLNTSLECEKVFNQEKIPIIQAALKQIEKGLDDSEVMITFAKYIEHLEAELLKVQLHNQRLTEETCWLRDELKYTQTKLEENESLLAQTEVEKKHLEFMLDLKKYDISSNSCDTEKINVFANDNSLTNCNKINLDPSFKHLEDDPPMMVASVLGLMSSPNHLNTSNHVDRFDTHNKFWKPTTTTTTTVSSFSPYNHLEMSGIMNTSLLDADMDSLSVNRSRNPSEFHGLSGHRNSQSIYVPPGLRTLHHIALRYTSQGKHDVAASLCLQAIRDLEGSGGRDQAEVAALLNILALVYRDQGKYKDASDILKEVINIREKLLGPNHVLVAAALNNLAVLHAKAGRFTEAEPLCRRALSIREKLLGADHLDVAKQLNNLALLCQSQGKFDEVESAFRRALDIYVKHHKPSSPIIRKAKSNLASALLKRRNLADAESLLKSVLTPDYGYTSTQQRSHLMNNFLQSENVEHDSAIYSLSSLGSSHISSISSNGGYRGVGSLLDGGVVLPCDSTEQSVIMNSSSRPVNPLWVILEQSIKDNNNRKFSLVTWASEARIELNSSLKNQVIVSVSQLTNFYTQQSYLFNFTKTLCNTINVIRLIRKSMVDSIWLWQLFNIFHNFRSVVHSAVRNLAIVYQRQGLQSHANLLLEWLQMAITDCRPRLNHTSSLASSPIKCTQSVHGINSHVSLIVLRNKSFF</sequence>
<dbReference type="STRING" id="6185.A0A094ZP80"/>
<dbReference type="PANTHER" id="PTHR45783">
    <property type="entry name" value="KINESIN LIGHT CHAIN"/>
    <property type="match status" value="1"/>
</dbReference>
<proteinExistence type="inferred from homology"/>
<keyword evidence="6" id="KW-0802">TPR repeat</keyword>
<name>A0A094ZP80_SCHHA</name>
<organism evidence="11">
    <name type="scientific">Schistosoma haematobium</name>
    <name type="common">Blood fluke</name>
    <dbReference type="NCBI Taxonomy" id="6185"/>
    <lineage>
        <taxon>Eukaryota</taxon>
        <taxon>Metazoa</taxon>
        <taxon>Spiralia</taxon>
        <taxon>Lophotrochozoa</taxon>
        <taxon>Platyhelminthes</taxon>
        <taxon>Trematoda</taxon>
        <taxon>Digenea</taxon>
        <taxon>Strigeidida</taxon>
        <taxon>Schistosomatoidea</taxon>
        <taxon>Schistosomatidae</taxon>
        <taxon>Schistosoma</taxon>
    </lineage>
</organism>
<keyword evidence="9 10" id="KW-0206">Cytoskeleton</keyword>
<dbReference type="PRINTS" id="PR00381">
    <property type="entry name" value="KINESINLIGHT"/>
</dbReference>
<keyword evidence="4 10" id="KW-0493">Microtubule</keyword>
<dbReference type="SUPFAM" id="SSF48452">
    <property type="entry name" value="TPR-like"/>
    <property type="match status" value="1"/>
</dbReference>
<evidence type="ECO:0000256" key="6">
    <source>
        <dbReference type="ARBA" id="ARBA00022803"/>
    </source>
</evidence>
<dbReference type="PANTHER" id="PTHR45783:SF3">
    <property type="entry name" value="KINESIN LIGHT CHAIN"/>
    <property type="match status" value="1"/>
</dbReference>
<evidence type="ECO:0000313" key="11">
    <source>
        <dbReference type="EMBL" id="KGB36515.1"/>
    </source>
</evidence>
<keyword evidence="5" id="KW-0677">Repeat</keyword>
<evidence type="ECO:0000256" key="10">
    <source>
        <dbReference type="RuleBase" id="RU367020"/>
    </source>
</evidence>
<gene>
    <name evidence="11" type="ORF">MS3_04823</name>
</gene>
<dbReference type="Pfam" id="PF13424">
    <property type="entry name" value="TPR_12"/>
    <property type="match status" value="1"/>
</dbReference>
<dbReference type="Pfam" id="PF13374">
    <property type="entry name" value="TPR_10"/>
    <property type="match status" value="1"/>
</dbReference>
<dbReference type="AlphaFoldDB" id="A0A094ZP80"/>
<dbReference type="SMART" id="SM00028">
    <property type="entry name" value="TPR"/>
    <property type="match status" value="4"/>
</dbReference>
<comment type="subcellular location">
    <subcellularLocation>
        <location evidence="1 10">Cytoplasm</location>
        <location evidence="1 10">Cytoskeleton</location>
    </subcellularLocation>
</comment>
<dbReference type="GO" id="GO:0019894">
    <property type="term" value="F:kinesin binding"/>
    <property type="evidence" value="ECO:0007669"/>
    <property type="project" value="TreeGrafter"/>
</dbReference>
<comment type="function">
    <text evidence="10">Kinesin is a microtubule-associated force-producing protein that play a role in organelle transport.</text>
</comment>
<evidence type="ECO:0000256" key="2">
    <source>
        <dbReference type="ARBA" id="ARBA00009622"/>
    </source>
</evidence>
<evidence type="ECO:0000256" key="1">
    <source>
        <dbReference type="ARBA" id="ARBA00004245"/>
    </source>
</evidence>